<organism evidence="2 3">
    <name type="scientific">Kineococcus radiotolerans</name>
    <dbReference type="NCBI Taxonomy" id="131568"/>
    <lineage>
        <taxon>Bacteria</taxon>
        <taxon>Bacillati</taxon>
        <taxon>Actinomycetota</taxon>
        <taxon>Actinomycetes</taxon>
        <taxon>Kineosporiales</taxon>
        <taxon>Kineosporiaceae</taxon>
        <taxon>Kineococcus</taxon>
    </lineage>
</organism>
<dbReference type="Pfam" id="PF11706">
    <property type="entry name" value="zf-CGNR"/>
    <property type="match status" value="1"/>
</dbReference>
<dbReference type="AlphaFoldDB" id="A0A7W4TRV4"/>
<dbReference type="EMBL" id="JACHVY010000007">
    <property type="protein sequence ID" value="MBB2903371.1"/>
    <property type="molecule type" value="Genomic_DNA"/>
</dbReference>
<accession>A0A7W4TRV4</accession>
<sequence>MQDFLNTLAADNPRQPDLLQDLDSAQQWMQGARSNLEELSEVFADHAFRLTERDLRDLSLLREDVREAVAAGLAAADRAPSEGPITRSGSVTITLGADGTIYTEPMGRGVELLRSYLLIQLAEAVGRGVAHRLKICPNEHCRTAFFDESKNSSRVWHDVRTCGGMANARAYRERARAQRSQVEKQ</sequence>
<name>A0A7W4TRV4_KINRA</name>
<feature type="domain" description="Zinc finger CGNR" evidence="1">
    <location>
        <begin position="132"/>
        <end position="174"/>
    </location>
</feature>
<dbReference type="RefSeq" id="WP_183392986.1">
    <property type="nucleotide sequence ID" value="NZ_JACHVY010000007.1"/>
</dbReference>
<reference evidence="2 3" key="2">
    <citation type="submission" date="2020-08" db="EMBL/GenBank/DDBJ databases">
        <authorList>
            <person name="Partida-Martinez L."/>
            <person name="Huntemann M."/>
            <person name="Clum A."/>
            <person name="Wang J."/>
            <person name="Palaniappan K."/>
            <person name="Ritter S."/>
            <person name="Chen I.-M."/>
            <person name="Stamatis D."/>
            <person name="Reddy T."/>
            <person name="O'Malley R."/>
            <person name="Daum C."/>
            <person name="Shapiro N."/>
            <person name="Ivanova N."/>
            <person name="Kyrpides N."/>
            <person name="Woyke T."/>
        </authorList>
    </citation>
    <scope>NUCLEOTIDE SEQUENCE [LARGE SCALE GENOMIC DNA]</scope>
    <source>
        <strain evidence="2 3">AS2.23</strain>
    </source>
</reference>
<gene>
    <name evidence="2" type="ORF">FHR75_004213</name>
</gene>
<dbReference type="PANTHER" id="PTHR35525:SF3">
    <property type="entry name" value="BLL6575 PROTEIN"/>
    <property type="match status" value="1"/>
</dbReference>
<protein>
    <submittedName>
        <fullName evidence="2">Putative RNA-binding Zn ribbon-like protein</fullName>
    </submittedName>
</protein>
<reference evidence="2 3" key="1">
    <citation type="submission" date="2020-08" db="EMBL/GenBank/DDBJ databases">
        <title>The Agave Microbiome: Exploring the role of microbial communities in plant adaptations to desert environments.</title>
        <authorList>
            <person name="Partida-Martinez L.P."/>
        </authorList>
    </citation>
    <scope>NUCLEOTIDE SEQUENCE [LARGE SCALE GENOMIC DNA]</scope>
    <source>
        <strain evidence="2 3">AS2.23</strain>
    </source>
</reference>
<evidence type="ECO:0000313" key="2">
    <source>
        <dbReference type="EMBL" id="MBB2903371.1"/>
    </source>
</evidence>
<dbReference type="InterPro" id="IPR010852">
    <property type="entry name" value="ABATE"/>
</dbReference>
<proteinExistence type="predicted"/>
<dbReference type="Gene3D" id="1.10.3300.10">
    <property type="entry name" value="Jann2411-like domain"/>
    <property type="match status" value="1"/>
</dbReference>
<dbReference type="InterPro" id="IPR023286">
    <property type="entry name" value="ABATE_dom_sf"/>
</dbReference>
<evidence type="ECO:0000313" key="3">
    <source>
        <dbReference type="Proteomes" id="UP000533269"/>
    </source>
</evidence>
<dbReference type="SUPFAM" id="SSF160904">
    <property type="entry name" value="Jann2411-like"/>
    <property type="match status" value="1"/>
</dbReference>
<dbReference type="Proteomes" id="UP000533269">
    <property type="component" value="Unassembled WGS sequence"/>
</dbReference>
<dbReference type="PANTHER" id="PTHR35525">
    <property type="entry name" value="BLL6575 PROTEIN"/>
    <property type="match status" value="1"/>
</dbReference>
<evidence type="ECO:0000259" key="1">
    <source>
        <dbReference type="Pfam" id="PF11706"/>
    </source>
</evidence>
<dbReference type="InterPro" id="IPR021005">
    <property type="entry name" value="Znf_CGNR"/>
</dbReference>
<comment type="caution">
    <text evidence="2">The sequence shown here is derived from an EMBL/GenBank/DDBJ whole genome shotgun (WGS) entry which is preliminary data.</text>
</comment>